<dbReference type="InterPro" id="IPR050557">
    <property type="entry name" value="RTX_toxin/Mannuronan_C5-epim"/>
</dbReference>
<feature type="compositionally biased region" description="Polar residues" evidence="9">
    <location>
        <begin position="715"/>
        <end position="725"/>
    </location>
</feature>
<dbReference type="Pfam" id="PF17803">
    <property type="entry name" value="Cadherin_4"/>
    <property type="match status" value="1"/>
</dbReference>
<feature type="domain" description="RapA2 cadherin-like" evidence="11">
    <location>
        <begin position="924"/>
        <end position="1008"/>
    </location>
</feature>
<dbReference type="AlphaFoldDB" id="A0A4D7YPF0"/>
<dbReference type="Gene3D" id="2.60.40.10">
    <property type="entry name" value="Immunoglobulins"/>
    <property type="match status" value="4"/>
</dbReference>
<keyword evidence="7" id="KW-0843">Virulence</keyword>
<reference evidence="12 13" key="1">
    <citation type="submission" date="2019-04" db="EMBL/GenBank/DDBJ databases">
        <title>Complete genome sequence of Agrobacterium tumefaciens CFBP7129.</title>
        <authorList>
            <person name="Haryono M."/>
            <person name="Lin Y.-C."/>
            <person name="Lai E.-M."/>
            <person name="Kuo C.-H."/>
        </authorList>
    </citation>
    <scope>NUCLEOTIDE SEQUENCE [LARGE SCALE GENOMIC DNA]</scope>
    <source>
        <strain evidence="12 13">CFBP7129</strain>
    </source>
</reference>
<dbReference type="PANTHER" id="PTHR38340">
    <property type="entry name" value="S-LAYER PROTEIN"/>
    <property type="match status" value="1"/>
</dbReference>
<evidence type="ECO:0000259" key="10">
    <source>
        <dbReference type="Pfam" id="PF03629"/>
    </source>
</evidence>
<keyword evidence="5" id="KW-0677">Repeat</keyword>
<keyword evidence="8" id="KW-0472">Membrane</keyword>
<sequence length="1216" mass="122395">MAAIQFIAFMGQSNADNMFNLYGDNDSGASVLAAELSSYLGISGGVSASTLKTTIQGTGTSSKFTTADNVVVQDFAKGASGVDGNAADAPGADLLWWYPDTNTPGALALAAIQGINATVAALEAQGYTVELKIVWAQGEADAKRIMDGTSDVETYKEATVEVLDYIRAQTDPAAPVFIQEVADTAYTGSDARWNGGQDIVREAQREIAASRDDIYIGSITEDLPLKDQVHTDNESYEVVGGRLANYIAYTEGLTGTISGPRPSPDPDEVMEPGDTAPVAVADSHITVTENRTTVSSTFNLLANDSDVDGDVLRVTQATHGSKASAIQAAETAVAGKYGTFYISPSGSYYYKVDPTLAATNAIAAGQTAEDNLTYRISDGRGGTASAVVTVTITGLNDAPTAVADTASIVKTVSGNGSLLTNDLDPDTGDVLSVLSGSAAGGAMQSVTAGGTTIVGSYGSLILKSDGSWVYQPNQNNAAVAALSGSASLSEVFNYTVRDSAGLQSSASLTVSIRASSIGGEPQPTISGTAGADTLRGTAGADVIAGLGGNDTIKGLIGDDILFGGDGNDYLEGNEGNDRLDGGAGVDTLKGGAGADTFVISSMSEIGDIVSDFRSDDFLDLSGILAMPTGTTGASAFAAGYIRLSQSGADTLVEVDVDGAAGPGAFATVATLSGITTSSVKAAQFIVTPPVSSGPANTAPSATGEVRSVSEDGPGNTVSGNLLANDQDSDGDTLSVASIVIKGVTYSLGASQTIQTSYGALTIAANGDYNFTPSATNPVVNALYFDNLVESFEYTVSDGRGGTAKASLSITIAGSNDAPAAVSDTGIVSVNASATGNVVANDTDPDAGDFMAVTRVVHGSSSVAVTGNDTQLAGTYGLLVIDSDGTYSYVPNVSNPAVSGLSGGSTLTETFSYTIRDETGLQSTASLVFTIKEANHAPVAADDAATATAGATNATGTVLGNDSDVDTGDALTVLSASGTGAAVNITGAGSTIAGSFGTLLLKADGSWSYDVNETNPSVAGLSETSSLTDIFRYTIRDSQGATATATLSLTVKGAPASGGPGYGTPTIVGTEAGETISGLAGNDIIEGRGGNDVIKGRLGDDILVGGSGNDTMEGNEGNDILYGGTGNDQIKGGAGADRFWFGSGHGADIVHQLRADDTLVFTSDLFVSKAALLAAVTVVSANELLVATPDGGSIQFLDTTLSDLQKSGFAVADGLFV</sequence>
<dbReference type="Pfam" id="PF17963">
    <property type="entry name" value="Big_9"/>
    <property type="match status" value="3"/>
</dbReference>
<feature type="region of interest" description="Disordered" evidence="9">
    <location>
        <begin position="692"/>
        <end position="729"/>
    </location>
</feature>
<dbReference type="EMBL" id="CP039923">
    <property type="protein sequence ID" value="QCL95526.1"/>
    <property type="molecule type" value="Genomic_DNA"/>
</dbReference>
<evidence type="ECO:0000256" key="4">
    <source>
        <dbReference type="ARBA" id="ARBA00022656"/>
    </source>
</evidence>
<gene>
    <name evidence="12" type="ORF">CFBP7129_14595</name>
</gene>
<dbReference type="InterPro" id="IPR013783">
    <property type="entry name" value="Ig-like_fold"/>
</dbReference>
<feature type="domain" description="Sialate O-acetylesterase" evidence="10">
    <location>
        <begin position="132"/>
        <end position="246"/>
    </location>
</feature>
<dbReference type="GO" id="GO:0005576">
    <property type="term" value="C:extracellular region"/>
    <property type="evidence" value="ECO:0007669"/>
    <property type="project" value="UniProtKB-SubCell"/>
</dbReference>
<dbReference type="InterPro" id="IPR018511">
    <property type="entry name" value="Hemolysin-typ_Ca-bd_CS"/>
</dbReference>
<evidence type="ECO:0000313" key="12">
    <source>
        <dbReference type="EMBL" id="QCL95526.1"/>
    </source>
</evidence>
<dbReference type="Gene3D" id="2.150.10.10">
    <property type="entry name" value="Serralysin-like metalloprotease, C-terminal"/>
    <property type="match status" value="3"/>
</dbReference>
<dbReference type="InterPro" id="IPR001343">
    <property type="entry name" value="Hemolysn_Ca-bd"/>
</dbReference>
<evidence type="ECO:0000313" key="13">
    <source>
        <dbReference type="Proteomes" id="UP000298649"/>
    </source>
</evidence>
<organism evidence="12 13">
    <name type="scientific">Agrobacterium tumefaciens</name>
    <dbReference type="NCBI Taxonomy" id="358"/>
    <lineage>
        <taxon>Bacteria</taxon>
        <taxon>Pseudomonadati</taxon>
        <taxon>Pseudomonadota</taxon>
        <taxon>Alphaproteobacteria</taxon>
        <taxon>Hyphomicrobiales</taxon>
        <taxon>Rhizobiaceae</taxon>
        <taxon>Rhizobium/Agrobacterium group</taxon>
        <taxon>Agrobacterium</taxon>
        <taxon>Agrobacterium tumefaciens complex</taxon>
    </lineage>
</organism>
<dbReference type="GO" id="GO:0005509">
    <property type="term" value="F:calcium ion binding"/>
    <property type="evidence" value="ECO:0007669"/>
    <property type="project" value="InterPro"/>
</dbReference>
<dbReference type="SUPFAM" id="SSF52266">
    <property type="entry name" value="SGNH hydrolase"/>
    <property type="match status" value="1"/>
</dbReference>
<dbReference type="Pfam" id="PF03629">
    <property type="entry name" value="SASA"/>
    <property type="match status" value="1"/>
</dbReference>
<keyword evidence="4" id="KW-0800">Toxin</keyword>
<comment type="subcellular location">
    <subcellularLocation>
        <location evidence="1">Membrane</location>
    </subcellularLocation>
    <subcellularLocation>
        <location evidence="2">Secreted</location>
    </subcellularLocation>
</comment>
<dbReference type="PRINTS" id="PR01488">
    <property type="entry name" value="RTXTOXINA"/>
</dbReference>
<accession>A0A4D7YPF0</accession>
<dbReference type="InterPro" id="IPR040853">
    <property type="entry name" value="RapA2_cadherin-like"/>
</dbReference>
<evidence type="ECO:0000256" key="3">
    <source>
        <dbReference type="ARBA" id="ARBA00022525"/>
    </source>
</evidence>
<evidence type="ECO:0000259" key="11">
    <source>
        <dbReference type="Pfam" id="PF17803"/>
    </source>
</evidence>
<proteinExistence type="predicted"/>
<dbReference type="GO" id="GO:0090729">
    <property type="term" value="F:toxin activity"/>
    <property type="evidence" value="ECO:0007669"/>
    <property type="project" value="UniProtKB-KW"/>
</dbReference>
<dbReference type="NCBIfam" id="TIGR01965">
    <property type="entry name" value="VCBS_repeat"/>
    <property type="match status" value="5"/>
</dbReference>
<dbReference type="PANTHER" id="PTHR38340:SF1">
    <property type="entry name" value="S-LAYER PROTEIN"/>
    <property type="match status" value="1"/>
</dbReference>
<dbReference type="InterPro" id="IPR010221">
    <property type="entry name" value="VCBS_dom"/>
</dbReference>
<keyword evidence="3" id="KW-0964">Secreted</keyword>
<evidence type="ECO:0000256" key="1">
    <source>
        <dbReference type="ARBA" id="ARBA00004370"/>
    </source>
</evidence>
<evidence type="ECO:0000256" key="9">
    <source>
        <dbReference type="SAM" id="MobiDB-lite"/>
    </source>
</evidence>
<dbReference type="InterPro" id="IPR005181">
    <property type="entry name" value="SASA"/>
</dbReference>
<dbReference type="PRINTS" id="PR00313">
    <property type="entry name" value="CABNDNGRPT"/>
</dbReference>
<name>A0A4D7YPF0_AGRTU</name>
<dbReference type="InterPro" id="IPR003995">
    <property type="entry name" value="RTX_toxin_determinant-A"/>
</dbReference>
<dbReference type="RefSeq" id="WP_137004469.1">
    <property type="nucleotide sequence ID" value="NZ_CP039923.1"/>
</dbReference>
<dbReference type="GO" id="GO:0016788">
    <property type="term" value="F:hydrolase activity, acting on ester bonds"/>
    <property type="evidence" value="ECO:0007669"/>
    <property type="project" value="UniProtKB-ARBA"/>
</dbReference>
<dbReference type="InterPro" id="IPR011049">
    <property type="entry name" value="Serralysin-like_metalloprot_C"/>
</dbReference>
<evidence type="ECO:0000256" key="8">
    <source>
        <dbReference type="ARBA" id="ARBA00023136"/>
    </source>
</evidence>
<dbReference type="Proteomes" id="UP000298649">
    <property type="component" value="Chromosome linear"/>
</dbReference>
<evidence type="ECO:0000256" key="7">
    <source>
        <dbReference type="ARBA" id="ARBA00023026"/>
    </source>
</evidence>
<dbReference type="NCBIfam" id="NF012211">
    <property type="entry name" value="tand_rpt_95"/>
    <property type="match status" value="2"/>
</dbReference>
<protein>
    <submittedName>
        <fullName evidence="12">Tandem-95 repeat protein</fullName>
    </submittedName>
</protein>
<dbReference type="Pfam" id="PF00353">
    <property type="entry name" value="HemolysinCabind"/>
    <property type="match status" value="4"/>
</dbReference>
<keyword evidence="6" id="KW-0378">Hydrolase</keyword>
<dbReference type="SUPFAM" id="SSF51120">
    <property type="entry name" value="beta-Roll"/>
    <property type="match status" value="2"/>
</dbReference>
<evidence type="ECO:0000256" key="5">
    <source>
        <dbReference type="ARBA" id="ARBA00022737"/>
    </source>
</evidence>
<evidence type="ECO:0000256" key="6">
    <source>
        <dbReference type="ARBA" id="ARBA00022801"/>
    </source>
</evidence>
<dbReference type="PROSITE" id="PS00330">
    <property type="entry name" value="HEMOLYSIN_CALCIUM"/>
    <property type="match status" value="3"/>
</dbReference>
<evidence type="ECO:0000256" key="2">
    <source>
        <dbReference type="ARBA" id="ARBA00004613"/>
    </source>
</evidence>
<dbReference type="Gene3D" id="3.40.50.1110">
    <property type="entry name" value="SGNH hydrolase"/>
    <property type="match status" value="1"/>
</dbReference>
<dbReference type="GO" id="GO:0016020">
    <property type="term" value="C:membrane"/>
    <property type="evidence" value="ECO:0007669"/>
    <property type="project" value="UniProtKB-SubCell"/>
</dbReference>
<dbReference type="InterPro" id="IPR036514">
    <property type="entry name" value="SGNH_hydro_sf"/>
</dbReference>